<dbReference type="PANTHER" id="PTHR38471">
    <property type="entry name" value="FOUR HELIX BUNDLE PROTEIN"/>
    <property type="match status" value="1"/>
</dbReference>
<dbReference type="EMBL" id="JAFKCT010000006">
    <property type="protein sequence ID" value="MBN7812115.1"/>
    <property type="molecule type" value="Genomic_DNA"/>
</dbReference>
<protein>
    <submittedName>
        <fullName evidence="1">Four helix bundle protein</fullName>
    </submittedName>
</protein>
<comment type="caution">
    <text evidence="1">The sequence shown here is derived from an EMBL/GenBank/DDBJ whole genome shotgun (WGS) entry which is preliminary data.</text>
</comment>
<organism evidence="1 2">
    <name type="scientific">Algoriphagus oliviformis</name>
    <dbReference type="NCBI Taxonomy" id="2811231"/>
    <lineage>
        <taxon>Bacteria</taxon>
        <taxon>Pseudomonadati</taxon>
        <taxon>Bacteroidota</taxon>
        <taxon>Cytophagia</taxon>
        <taxon>Cytophagales</taxon>
        <taxon>Cyclobacteriaceae</taxon>
        <taxon>Algoriphagus</taxon>
    </lineage>
</organism>
<dbReference type="PANTHER" id="PTHR38471:SF2">
    <property type="entry name" value="FOUR HELIX BUNDLE PROTEIN"/>
    <property type="match status" value="1"/>
</dbReference>
<evidence type="ECO:0000313" key="1">
    <source>
        <dbReference type="EMBL" id="MBN7812115.1"/>
    </source>
</evidence>
<evidence type="ECO:0000313" key="2">
    <source>
        <dbReference type="Proteomes" id="UP000664317"/>
    </source>
</evidence>
<keyword evidence="2" id="KW-1185">Reference proteome</keyword>
<proteinExistence type="predicted"/>
<dbReference type="PIRSF" id="PIRSF035652">
    <property type="entry name" value="CHP02436"/>
    <property type="match status" value="1"/>
</dbReference>
<dbReference type="RefSeq" id="WP_206578898.1">
    <property type="nucleotide sequence ID" value="NZ_JAFKCT010000006.1"/>
</dbReference>
<reference evidence="1 2" key="1">
    <citation type="submission" date="2021-03" db="EMBL/GenBank/DDBJ databases">
        <title>novel species isolated from a fishpond in China.</title>
        <authorList>
            <person name="Lu H."/>
            <person name="Cai Z."/>
        </authorList>
    </citation>
    <scope>NUCLEOTIDE SEQUENCE [LARGE SCALE GENOMIC DNA]</scope>
    <source>
        <strain evidence="1 2">H41</strain>
    </source>
</reference>
<dbReference type="Pfam" id="PF05635">
    <property type="entry name" value="23S_rRNA_IVP"/>
    <property type="match status" value="1"/>
</dbReference>
<dbReference type="Proteomes" id="UP000664317">
    <property type="component" value="Unassembled WGS sequence"/>
</dbReference>
<accession>A0ABS3C5I8</accession>
<gene>
    <name evidence="1" type="ORF">J0A68_14275</name>
</gene>
<dbReference type="InterPro" id="IPR036583">
    <property type="entry name" value="23S_rRNA_IVS_sf"/>
</dbReference>
<dbReference type="NCBIfam" id="TIGR02436">
    <property type="entry name" value="four helix bundle protein"/>
    <property type="match status" value="1"/>
</dbReference>
<sequence length="120" mass="13817">MSQSLKDRTKKFAIDVWLLCSKIPNSREYNNYVNQLLRCSSSIGANYRAALRGKSNADFINKLKIAEEEADESEYFLEILQRVNRDQTLVEEFKTLLIEVNELIAILVASLKTARTNFPK</sequence>
<dbReference type="InterPro" id="IPR012657">
    <property type="entry name" value="23S_rRNA-intervening_sequence"/>
</dbReference>
<name>A0ABS3C5I8_9BACT</name>
<dbReference type="SUPFAM" id="SSF158446">
    <property type="entry name" value="IVS-encoded protein-like"/>
    <property type="match status" value="1"/>
</dbReference>
<dbReference type="Gene3D" id="1.20.1440.60">
    <property type="entry name" value="23S rRNA-intervening sequence"/>
    <property type="match status" value="1"/>
</dbReference>